<dbReference type="AlphaFoldDB" id="A0A974DIM5"/>
<proteinExistence type="predicted"/>
<reference evidence="3" key="1">
    <citation type="journal article" date="2016" name="Nature">
        <title>Genome evolution in the allotetraploid frog Xenopus laevis.</title>
        <authorList>
            <person name="Session A.M."/>
            <person name="Uno Y."/>
            <person name="Kwon T."/>
            <person name="Chapman J.A."/>
            <person name="Toyoda A."/>
            <person name="Takahashi S."/>
            <person name="Fukui A."/>
            <person name="Hikosaka A."/>
            <person name="Suzuki A."/>
            <person name="Kondo M."/>
            <person name="van Heeringen S.J."/>
            <person name="Quigley I."/>
            <person name="Heinz S."/>
            <person name="Ogino H."/>
            <person name="Ochi H."/>
            <person name="Hellsten U."/>
            <person name="Lyons J.B."/>
            <person name="Simakov O."/>
            <person name="Putnam N."/>
            <person name="Stites J."/>
            <person name="Kuroki Y."/>
            <person name="Tanaka T."/>
            <person name="Michiue T."/>
            <person name="Watanabe M."/>
            <person name="Bogdanovic O."/>
            <person name="Lister R."/>
            <person name="Georgiou G."/>
            <person name="Paranjpe S.S."/>
            <person name="van Kruijsbergen I."/>
            <person name="Shu S."/>
            <person name="Carlson J."/>
            <person name="Kinoshita T."/>
            <person name="Ohta Y."/>
            <person name="Mawaribuchi S."/>
            <person name="Jenkins J."/>
            <person name="Grimwood J."/>
            <person name="Schmutz J."/>
            <person name="Mitros T."/>
            <person name="Mozaffari S.V."/>
            <person name="Suzuki Y."/>
            <person name="Haramoto Y."/>
            <person name="Yamamoto T.S."/>
            <person name="Takagi C."/>
            <person name="Heald R."/>
            <person name="Miller K."/>
            <person name="Haudenschild C."/>
            <person name="Kitzman J."/>
            <person name="Nakayama T."/>
            <person name="Izutsu Y."/>
            <person name="Robert J."/>
            <person name="Fortriede J."/>
            <person name="Burns K."/>
            <person name="Lotay V."/>
            <person name="Karimi K."/>
            <person name="Yasuoka Y."/>
            <person name="Dichmann D.S."/>
            <person name="Flajnik M.F."/>
            <person name="Houston D.W."/>
            <person name="Shendure J."/>
            <person name="DuPasquier L."/>
            <person name="Vize P.D."/>
            <person name="Zorn A.M."/>
            <person name="Ito M."/>
            <person name="Marcotte E.M."/>
            <person name="Wallingford J.B."/>
            <person name="Ito Y."/>
            <person name="Asashima M."/>
            <person name="Ueno N."/>
            <person name="Matsuda Y."/>
            <person name="Veenstra G.J."/>
            <person name="Fujiyama A."/>
            <person name="Harland R.M."/>
            <person name="Taira M."/>
            <person name="Rokhsar D.S."/>
        </authorList>
    </citation>
    <scope>NUCLEOTIDE SEQUENCE [LARGE SCALE GENOMIC DNA]</scope>
    <source>
        <strain evidence="3">J</strain>
    </source>
</reference>
<organism evidence="2 3">
    <name type="scientific">Xenopus laevis</name>
    <name type="common">African clawed frog</name>
    <dbReference type="NCBI Taxonomy" id="8355"/>
    <lineage>
        <taxon>Eukaryota</taxon>
        <taxon>Metazoa</taxon>
        <taxon>Chordata</taxon>
        <taxon>Craniata</taxon>
        <taxon>Vertebrata</taxon>
        <taxon>Euteleostomi</taxon>
        <taxon>Amphibia</taxon>
        <taxon>Batrachia</taxon>
        <taxon>Anura</taxon>
        <taxon>Pipoidea</taxon>
        <taxon>Pipidae</taxon>
        <taxon>Xenopodinae</taxon>
        <taxon>Xenopus</taxon>
        <taxon>Xenopus</taxon>
    </lineage>
</organism>
<evidence type="ECO:0000313" key="2">
    <source>
        <dbReference type="EMBL" id="OCT91691.1"/>
    </source>
</evidence>
<dbReference type="EMBL" id="CM004469">
    <property type="protein sequence ID" value="OCT91691.1"/>
    <property type="molecule type" value="Genomic_DNA"/>
</dbReference>
<evidence type="ECO:0000256" key="1">
    <source>
        <dbReference type="SAM" id="MobiDB-lite"/>
    </source>
</evidence>
<protein>
    <submittedName>
        <fullName evidence="2">Uncharacterized protein</fullName>
    </submittedName>
</protein>
<sequence>MGELSGLSNGKCTIPMRSNGGSVLRVRLVPRALDALTCDRLEGTDSDQQHCPLSTPPVSALRGDID</sequence>
<feature type="region of interest" description="Disordered" evidence="1">
    <location>
        <begin position="44"/>
        <end position="66"/>
    </location>
</feature>
<dbReference type="Proteomes" id="UP000694892">
    <property type="component" value="Chromosome 2S"/>
</dbReference>
<accession>A0A974DIM5</accession>
<gene>
    <name evidence="2" type="ORF">XELAEV_18014751mg</name>
</gene>
<evidence type="ECO:0000313" key="3">
    <source>
        <dbReference type="Proteomes" id="UP000694892"/>
    </source>
</evidence>
<name>A0A974DIM5_XENLA</name>